<dbReference type="PANTHER" id="PTHR11579">
    <property type="entry name" value="PROTEIN-L-ISOASPARTATE O-METHYLTRANSFERASE"/>
    <property type="match status" value="1"/>
</dbReference>
<name>A0A0D7CS10_9ACTN</name>
<keyword evidence="13" id="KW-1185">Reference proteome</keyword>
<dbReference type="InterPro" id="IPR029063">
    <property type="entry name" value="SAM-dependent_MTases_sf"/>
</dbReference>
<evidence type="ECO:0000256" key="8">
    <source>
        <dbReference type="ARBA" id="ARBA00022691"/>
    </source>
</evidence>
<evidence type="ECO:0000313" key="13">
    <source>
        <dbReference type="Proteomes" id="UP000032458"/>
    </source>
</evidence>
<evidence type="ECO:0000256" key="2">
    <source>
        <dbReference type="ARBA" id="ARBA00005369"/>
    </source>
</evidence>
<dbReference type="RefSeq" id="WP_030066962.1">
    <property type="nucleotide sequence ID" value="NZ_JRKI01000006.1"/>
</dbReference>
<gene>
    <name evidence="12" type="ORF">SNA_04655</name>
</gene>
<keyword evidence="8" id="KW-0949">S-adenosyl-L-methionine</keyword>
<dbReference type="GO" id="GO:0032259">
    <property type="term" value="P:methylation"/>
    <property type="evidence" value="ECO:0007669"/>
    <property type="project" value="UniProtKB-KW"/>
</dbReference>
<dbReference type="Pfam" id="PF01135">
    <property type="entry name" value="PCMT"/>
    <property type="match status" value="1"/>
</dbReference>
<dbReference type="CDD" id="cd02440">
    <property type="entry name" value="AdoMet_MTases"/>
    <property type="match status" value="1"/>
</dbReference>
<organism evidence="12 13">
    <name type="scientific">Streptomyces natalensis ATCC 27448</name>
    <dbReference type="NCBI Taxonomy" id="1240678"/>
    <lineage>
        <taxon>Bacteria</taxon>
        <taxon>Bacillati</taxon>
        <taxon>Actinomycetota</taxon>
        <taxon>Actinomycetes</taxon>
        <taxon>Kitasatosporales</taxon>
        <taxon>Streptomycetaceae</taxon>
        <taxon>Streptomyces</taxon>
    </lineage>
</organism>
<dbReference type="GO" id="GO:0005737">
    <property type="term" value="C:cytoplasm"/>
    <property type="evidence" value="ECO:0007669"/>
    <property type="project" value="UniProtKB-SubCell"/>
</dbReference>
<dbReference type="Gene3D" id="3.40.50.150">
    <property type="entry name" value="Vaccinia Virus protein VP39"/>
    <property type="match status" value="1"/>
</dbReference>
<reference evidence="12 13" key="1">
    <citation type="submission" date="2014-09" db="EMBL/GenBank/DDBJ databases">
        <title>Draft genome sequence of Streptomyces natalensis ATCC 27448, producer of the antifungal pimaricin.</title>
        <authorList>
            <person name="Mendes M.V."/>
            <person name="Beites T."/>
            <person name="Pires S."/>
            <person name="Santos C.L."/>
            <person name="Moradas-Ferreira P."/>
        </authorList>
    </citation>
    <scope>NUCLEOTIDE SEQUENCE [LARGE SCALE GENOMIC DNA]</scope>
    <source>
        <strain evidence="12 13">ATCC 27448</strain>
    </source>
</reference>
<evidence type="ECO:0000256" key="5">
    <source>
        <dbReference type="ARBA" id="ARBA00022490"/>
    </source>
</evidence>
<proteinExistence type="inferred from homology"/>
<evidence type="ECO:0000256" key="1">
    <source>
        <dbReference type="ARBA" id="ARBA00004496"/>
    </source>
</evidence>
<comment type="similarity">
    <text evidence="2">Belongs to the methyltransferase superfamily. L-isoaspartyl/D-aspartyl protein methyltransferase family.</text>
</comment>
<comment type="caution">
    <text evidence="12">The sequence shown here is derived from an EMBL/GenBank/DDBJ whole genome shotgun (WGS) entry which is preliminary data.</text>
</comment>
<dbReference type="GO" id="GO:0004719">
    <property type="term" value="F:protein-L-isoaspartate (D-aspartate) O-methyltransferase activity"/>
    <property type="evidence" value="ECO:0007669"/>
    <property type="project" value="UniProtKB-EC"/>
</dbReference>
<evidence type="ECO:0000256" key="11">
    <source>
        <dbReference type="ARBA" id="ARBA00031350"/>
    </source>
</evidence>
<dbReference type="Proteomes" id="UP000032458">
    <property type="component" value="Unassembled WGS sequence"/>
</dbReference>
<evidence type="ECO:0000256" key="3">
    <source>
        <dbReference type="ARBA" id="ARBA00011890"/>
    </source>
</evidence>
<dbReference type="EMBL" id="JRKI01000006">
    <property type="protein sequence ID" value="KIZ19018.1"/>
    <property type="molecule type" value="Genomic_DNA"/>
</dbReference>
<dbReference type="SUPFAM" id="SSF53335">
    <property type="entry name" value="S-adenosyl-L-methionine-dependent methyltransferases"/>
    <property type="match status" value="1"/>
</dbReference>
<evidence type="ECO:0000256" key="4">
    <source>
        <dbReference type="ARBA" id="ARBA00013346"/>
    </source>
</evidence>
<dbReference type="AlphaFoldDB" id="A0A0D7CS10"/>
<sequence length="391" mass="42552">MATDAYKERPGRTELGRVLMSAGALSADWAPAYAAVPRSDFLPDVMWPFDMEAGRSVPVSKSEDPGAWYGYADSDVPIVTQWDDGNHTGTDPGRSSTSSASMPSVVFRMLQDLELRYGHKVLEIGTATCWNAALMAHRAGPDNVVTIEVDAALAATARATADRLGLRIRVVHGDGFQGYPDGAPHDRVIATCGLRSLPFAWIEQCRPGGIIVAPWGTHFSNGDAVARLTVAPDGKSACGTFTGPVEFMKLRAQRLSPAAHSEYVSGSVADGDETSTTITETEFVAGRFSPQRFALGLRVPHCLHVVAEKRDGGRPVWFYGMTDRSWACAWFREGDVARVWQSGPRRLWDEAEAAYRWWEGKGKPGCERFGLTVTAEGQSAWLDDPAEAWTV</sequence>
<dbReference type="PATRIC" id="fig|1240678.4.peg.983"/>
<comment type="subcellular location">
    <subcellularLocation>
        <location evidence="1">Cytoplasm</location>
    </subcellularLocation>
</comment>
<dbReference type="EC" id="2.1.1.77" evidence="3"/>
<keyword evidence="5" id="KW-0963">Cytoplasm</keyword>
<keyword evidence="7 12" id="KW-0808">Transferase</keyword>
<keyword evidence="6 12" id="KW-0489">Methyltransferase</keyword>
<evidence type="ECO:0000256" key="10">
    <source>
        <dbReference type="ARBA" id="ARBA00031323"/>
    </source>
</evidence>
<evidence type="ECO:0000256" key="6">
    <source>
        <dbReference type="ARBA" id="ARBA00022603"/>
    </source>
</evidence>
<dbReference type="PANTHER" id="PTHR11579:SF0">
    <property type="entry name" value="PROTEIN-L-ISOASPARTATE(D-ASPARTATE) O-METHYLTRANSFERASE"/>
    <property type="match status" value="1"/>
</dbReference>
<dbReference type="InterPro" id="IPR000682">
    <property type="entry name" value="PCMT"/>
</dbReference>
<evidence type="ECO:0000256" key="9">
    <source>
        <dbReference type="ARBA" id="ARBA00030757"/>
    </source>
</evidence>
<protein>
    <recommendedName>
        <fullName evidence="4">Protein-L-isoaspartate O-methyltransferase</fullName>
        <ecNumber evidence="3">2.1.1.77</ecNumber>
    </recommendedName>
    <alternativeName>
        <fullName evidence="11">L-isoaspartyl protein carboxyl methyltransferase</fullName>
    </alternativeName>
    <alternativeName>
        <fullName evidence="9">Protein L-isoaspartyl methyltransferase</fullName>
    </alternativeName>
    <alternativeName>
        <fullName evidence="10">Protein-beta-aspartate methyltransferase</fullName>
    </alternativeName>
</protein>
<accession>A0A0D7CS10</accession>
<evidence type="ECO:0000313" key="12">
    <source>
        <dbReference type="EMBL" id="KIZ19018.1"/>
    </source>
</evidence>
<evidence type="ECO:0000256" key="7">
    <source>
        <dbReference type="ARBA" id="ARBA00022679"/>
    </source>
</evidence>